<accession>A0AAW1SRI6</accession>
<dbReference type="Pfam" id="PF13087">
    <property type="entry name" value="AAA_12"/>
    <property type="match status" value="1"/>
</dbReference>
<dbReference type="CDD" id="cd18808">
    <property type="entry name" value="SF1_C_Upf1"/>
    <property type="match status" value="1"/>
</dbReference>
<name>A0AAW1SRI6_9CHLO</name>
<dbReference type="InterPro" id="IPR045055">
    <property type="entry name" value="DNA2/NAM7-like"/>
</dbReference>
<dbReference type="EMBL" id="JALJOV010001220">
    <property type="protein sequence ID" value="KAK9851871.1"/>
    <property type="molecule type" value="Genomic_DNA"/>
</dbReference>
<dbReference type="PANTHER" id="PTHR10887">
    <property type="entry name" value="DNA2/NAM7 HELICASE FAMILY"/>
    <property type="match status" value="1"/>
</dbReference>
<dbReference type="GO" id="GO:0031048">
    <property type="term" value="P:regulatory ncRNA-mediated heterochromatin formation"/>
    <property type="evidence" value="ECO:0007669"/>
    <property type="project" value="TreeGrafter"/>
</dbReference>
<keyword evidence="3" id="KW-1185">Reference proteome</keyword>
<reference evidence="2 3" key="1">
    <citation type="journal article" date="2024" name="Nat. Commun.">
        <title>Phylogenomics reveals the evolutionary origins of lichenization in chlorophyte algae.</title>
        <authorList>
            <person name="Puginier C."/>
            <person name="Libourel C."/>
            <person name="Otte J."/>
            <person name="Skaloud P."/>
            <person name="Haon M."/>
            <person name="Grisel S."/>
            <person name="Petersen M."/>
            <person name="Berrin J.G."/>
            <person name="Delaux P.M."/>
            <person name="Dal Grande F."/>
            <person name="Keller J."/>
        </authorList>
    </citation>
    <scope>NUCLEOTIDE SEQUENCE [LARGE SCALE GENOMIC DNA]</scope>
    <source>
        <strain evidence="2 3">SAG 2523</strain>
    </source>
</reference>
<evidence type="ECO:0000313" key="2">
    <source>
        <dbReference type="EMBL" id="KAK9851871.1"/>
    </source>
</evidence>
<dbReference type="InterPro" id="IPR027417">
    <property type="entry name" value="P-loop_NTPase"/>
</dbReference>
<evidence type="ECO:0000259" key="1">
    <source>
        <dbReference type="Pfam" id="PF13087"/>
    </source>
</evidence>
<feature type="domain" description="DNA2/NAM7 helicase-like C-terminal" evidence="1">
    <location>
        <begin position="86"/>
        <end position="300"/>
    </location>
</feature>
<organism evidence="2 3">
    <name type="scientific">Apatococcus fuscideae</name>
    <dbReference type="NCBI Taxonomy" id="2026836"/>
    <lineage>
        <taxon>Eukaryota</taxon>
        <taxon>Viridiplantae</taxon>
        <taxon>Chlorophyta</taxon>
        <taxon>core chlorophytes</taxon>
        <taxon>Trebouxiophyceae</taxon>
        <taxon>Chlorellales</taxon>
        <taxon>Chlorellaceae</taxon>
        <taxon>Apatococcus</taxon>
    </lineage>
</organism>
<dbReference type="PANTHER" id="PTHR10887:SF341">
    <property type="entry name" value="NFX1-TYPE ZINC FINGER-CONTAINING PROTEIN 1"/>
    <property type="match status" value="1"/>
</dbReference>
<dbReference type="AlphaFoldDB" id="A0AAW1SRI6"/>
<dbReference type="Proteomes" id="UP001485043">
    <property type="component" value="Unassembled WGS sequence"/>
</dbReference>
<evidence type="ECO:0000313" key="3">
    <source>
        <dbReference type="Proteomes" id="UP001485043"/>
    </source>
</evidence>
<protein>
    <recommendedName>
        <fullName evidence="1">DNA2/NAM7 helicase-like C-terminal domain-containing protein</fullName>
    </recommendedName>
</protein>
<proteinExistence type="predicted"/>
<dbReference type="SUPFAM" id="SSF52540">
    <property type="entry name" value="P-loop containing nucleoside triphosphate hydrolases"/>
    <property type="match status" value="1"/>
</dbReference>
<dbReference type="FunFam" id="3.40.50.300:FF:001660">
    <property type="entry name" value="NF-X1 finger and helicase protein, putative"/>
    <property type="match status" value="1"/>
</dbReference>
<dbReference type="InterPro" id="IPR041679">
    <property type="entry name" value="DNA2/NAM7-like_C"/>
</dbReference>
<dbReference type="GO" id="GO:0031380">
    <property type="term" value="C:nuclear RNA-directed RNA polymerase complex"/>
    <property type="evidence" value="ECO:0007669"/>
    <property type="project" value="TreeGrafter"/>
</dbReference>
<comment type="caution">
    <text evidence="2">The sequence shown here is derived from an EMBL/GenBank/DDBJ whole genome shotgun (WGS) entry which is preliminary data.</text>
</comment>
<sequence length="386" mass="42646">MRDGLVFILDVNCQALLACFRQQLTLIQGPPGTGKTYTGVKLVQATIIGMTTTGAAIQQDLVRSLKSKIVIVEEAAEDYASEKLGLDVSLFERLVMHSNMPVKRLLVQRRMRPEISEFIRPTLYPYLVDGEKVQQYPAVAGMACNTFFLHHEHPEVREGRSPSWTNPWEAHMVVAMVKHLQRQGCYDASEIAVLTPYNGQLRLLLRLLEQESKVFIDEADQQLLQLEKQVDSAQGTSHKDMLSSVRLATVDNFQGEESTVTIVSLVRSNPDGKAGFLVTDNRINVLLSRGMHGTYLIGNSATFCSIATTKMWRNVVGQLKTVDRLQTGGVASHADMRGRAGMCALAGAILMMRTIQKLSVRSNAPANCHADISAKSSVDVRNVLHA</sequence>
<dbReference type="InterPro" id="IPR047187">
    <property type="entry name" value="SF1_C_Upf1"/>
</dbReference>
<gene>
    <name evidence="2" type="ORF">WJX84_011074</name>
</gene>
<dbReference type="Gene3D" id="3.40.50.300">
    <property type="entry name" value="P-loop containing nucleotide triphosphate hydrolases"/>
    <property type="match status" value="2"/>
</dbReference>